<dbReference type="RefSeq" id="WP_047310780.1">
    <property type="nucleotide sequence ID" value="NZ_CBCRVH010000011.1"/>
</dbReference>
<evidence type="ECO:0000259" key="1">
    <source>
        <dbReference type="Pfam" id="PF02589"/>
    </source>
</evidence>
<dbReference type="EMBL" id="QWLM01000011">
    <property type="protein sequence ID" value="RHW45239.1"/>
    <property type="molecule type" value="Genomic_DNA"/>
</dbReference>
<evidence type="ECO:0000313" key="4">
    <source>
        <dbReference type="Proteomes" id="UP000285376"/>
    </source>
</evidence>
<name>A0A417Z4M4_9MICO</name>
<dbReference type="AlphaFoldDB" id="A0A417Z4M4"/>
<reference evidence="3 4" key="1">
    <citation type="submission" date="2018-08" db="EMBL/GenBank/DDBJ databases">
        <title>Whole genome sequence analysis of Dermacoccus abyssi bacteria isolated from Deep Mariana trench Micromonospora spp reveals genes involved in the environmental adaptation and production of secondary metabolites.</title>
        <authorList>
            <person name="Abdel-Mageed W.M."/>
            <person name="Lehri B."/>
            <person name="Nouioui I."/>
            <person name="Goodfellow I."/>
            <person name="Jaspars M."/>
            <person name="Karlyshev A."/>
        </authorList>
    </citation>
    <scope>NUCLEOTIDE SEQUENCE [LARGE SCALE GENOMIC DNA]</scope>
    <source>
        <strain evidence="3 4">MT1.1</strain>
    </source>
</reference>
<dbReference type="InterPro" id="IPR037171">
    <property type="entry name" value="NagB/RpiA_transferase-like"/>
</dbReference>
<keyword evidence="5" id="KW-1185">Reference proteome</keyword>
<sequence>MSSRDVVLARVREALSDVSGAADEAPVEWTYGAPTAMDEPVLDRFVERVEDYRAVVERCGADEVPARVAAALAHYGATSLVRPPGLDDAWLTQLDGVEVIEDSALTPLQLNEIDAVVTACAVGVAETGTIVLDHADDQGRRALSLVPDIHVCVVAADQVVSDVPEAITRLGDAATSRRPMTFISGPSATSDIELSRVEGVHGPRTLHVIVTE</sequence>
<feature type="domain" description="LUD" evidence="1">
    <location>
        <begin position="109"/>
        <end position="210"/>
    </location>
</feature>
<gene>
    <name evidence="3" type="ORF">D1832_10360</name>
    <name evidence="2" type="ORF">FV141_00535</name>
</gene>
<dbReference type="PANTHER" id="PTHR43682:SF1">
    <property type="entry name" value="LACTATE UTILIZATION PROTEIN C"/>
    <property type="match status" value="1"/>
</dbReference>
<evidence type="ECO:0000313" key="3">
    <source>
        <dbReference type="EMBL" id="RHW45239.1"/>
    </source>
</evidence>
<dbReference type="EMBL" id="CP043031">
    <property type="protein sequence ID" value="QEH92189.1"/>
    <property type="molecule type" value="Genomic_DNA"/>
</dbReference>
<dbReference type="Pfam" id="PF02589">
    <property type="entry name" value="LUD_dom"/>
    <property type="match status" value="1"/>
</dbReference>
<evidence type="ECO:0000313" key="5">
    <source>
        <dbReference type="Proteomes" id="UP000323565"/>
    </source>
</evidence>
<dbReference type="Proteomes" id="UP000323565">
    <property type="component" value="Chromosome"/>
</dbReference>
<dbReference type="InterPro" id="IPR003741">
    <property type="entry name" value="LUD_dom"/>
</dbReference>
<proteinExistence type="predicted"/>
<dbReference type="Gene3D" id="3.40.50.10420">
    <property type="entry name" value="NagB/RpiA/CoA transferase-like"/>
    <property type="match status" value="1"/>
</dbReference>
<dbReference type="SUPFAM" id="SSF100950">
    <property type="entry name" value="NagB/RpiA/CoA transferase-like"/>
    <property type="match status" value="1"/>
</dbReference>
<accession>A0A417Z4M4</accession>
<dbReference type="InterPro" id="IPR024185">
    <property type="entry name" value="FTHF_cligase-like_sf"/>
</dbReference>
<evidence type="ECO:0000313" key="2">
    <source>
        <dbReference type="EMBL" id="QEH92189.1"/>
    </source>
</evidence>
<reference evidence="2 5" key="2">
    <citation type="submission" date="2019-08" db="EMBL/GenBank/DDBJ databases">
        <title>Dermacoccus abyssi strain HZAU 226, whole genome Nanopore sequencing project.</title>
        <authorList>
            <person name="Guo A."/>
            <person name="Zhang X."/>
            <person name="Ruan Y."/>
            <person name="Liu W."/>
            <person name="Chen Q."/>
            <person name="Gu L."/>
        </authorList>
    </citation>
    <scope>NUCLEOTIDE SEQUENCE [LARGE SCALE GENOMIC DNA]</scope>
    <source>
        <strain evidence="2 5">HZAU 226</strain>
    </source>
</reference>
<dbReference type="Proteomes" id="UP000285376">
    <property type="component" value="Unassembled WGS sequence"/>
</dbReference>
<organism evidence="3 4">
    <name type="scientific">Dermacoccus abyssi</name>
    <dbReference type="NCBI Taxonomy" id="322596"/>
    <lineage>
        <taxon>Bacteria</taxon>
        <taxon>Bacillati</taxon>
        <taxon>Actinomycetota</taxon>
        <taxon>Actinomycetes</taxon>
        <taxon>Micrococcales</taxon>
        <taxon>Dermacoccaceae</taxon>
        <taxon>Dermacoccus</taxon>
    </lineage>
</organism>
<protein>
    <submittedName>
        <fullName evidence="3">Lactate utilization protein C</fullName>
    </submittedName>
</protein>
<dbReference type="PANTHER" id="PTHR43682">
    <property type="entry name" value="LACTATE UTILIZATION PROTEIN C"/>
    <property type="match status" value="1"/>
</dbReference>